<comment type="caution">
    <text evidence="5">The sequence shown here is derived from an EMBL/GenBank/DDBJ whole genome shotgun (WGS) entry which is preliminary data.</text>
</comment>
<proteinExistence type="predicted"/>
<organism evidence="5 6">
    <name type="scientific">Coniochaeta hoffmannii</name>
    <dbReference type="NCBI Taxonomy" id="91930"/>
    <lineage>
        <taxon>Eukaryota</taxon>
        <taxon>Fungi</taxon>
        <taxon>Dikarya</taxon>
        <taxon>Ascomycota</taxon>
        <taxon>Pezizomycotina</taxon>
        <taxon>Sordariomycetes</taxon>
        <taxon>Sordariomycetidae</taxon>
        <taxon>Coniochaetales</taxon>
        <taxon>Coniochaetaceae</taxon>
        <taxon>Coniochaeta</taxon>
    </lineage>
</organism>
<keyword evidence="2" id="KW-0812">Transmembrane</keyword>
<evidence type="ECO:0000259" key="4">
    <source>
        <dbReference type="Pfam" id="PF12955"/>
    </source>
</evidence>
<feature type="region of interest" description="Disordered" evidence="1">
    <location>
        <begin position="229"/>
        <end position="276"/>
    </location>
</feature>
<keyword evidence="6" id="KW-1185">Reference proteome</keyword>
<dbReference type="Proteomes" id="UP001174691">
    <property type="component" value="Unassembled WGS sequence"/>
</dbReference>
<dbReference type="GO" id="GO:0005783">
    <property type="term" value="C:endoplasmic reticulum"/>
    <property type="evidence" value="ECO:0007669"/>
    <property type="project" value="TreeGrafter"/>
</dbReference>
<keyword evidence="2" id="KW-0472">Membrane</keyword>
<feature type="domain" description="Vacuolar sorting protein Vps3844 C-terminal" evidence="4">
    <location>
        <begin position="294"/>
        <end position="405"/>
    </location>
</feature>
<evidence type="ECO:0000313" key="6">
    <source>
        <dbReference type="Proteomes" id="UP001174691"/>
    </source>
</evidence>
<feature type="chain" id="PRO_5041431116" evidence="3">
    <location>
        <begin position="19"/>
        <end position="412"/>
    </location>
</feature>
<evidence type="ECO:0000313" key="5">
    <source>
        <dbReference type="EMBL" id="KAJ9151686.1"/>
    </source>
</evidence>
<dbReference type="AlphaFoldDB" id="A0AA38RNT4"/>
<evidence type="ECO:0000256" key="1">
    <source>
        <dbReference type="SAM" id="MobiDB-lite"/>
    </source>
</evidence>
<accession>A0AA38RNT4</accession>
<feature type="transmembrane region" description="Helical" evidence="2">
    <location>
        <begin position="370"/>
        <end position="392"/>
    </location>
</feature>
<dbReference type="EMBL" id="JANBVN010000060">
    <property type="protein sequence ID" value="KAJ9151686.1"/>
    <property type="molecule type" value="Genomic_DNA"/>
</dbReference>
<feature type="signal peptide" evidence="3">
    <location>
        <begin position="1"/>
        <end position="18"/>
    </location>
</feature>
<dbReference type="PANTHER" id="PTHR36853">
    <property type="entry name" value="EXPRESSED PROTEIN"/>
    <property type="match status" value="1"/>
</dbReference>
<dbReference type="InterPro" id="IPR053065">
    <property type="entry name" value="Archenteron_Induction-Rel"/>
</dbReference>
<protein>
    <submittedName>
        <fullName evidence="5">Arsenate reductase</fullName>
    </submittedName>
</protein>
<feature type="compositionally biased region" description="Low complexity" evidence="1">
    <location>
        <begin position="229"/>
        <end position="243"/>
    </location>
</feature>
<keyword evidence="3" id="KW-0732">Signal</keyword>
<dbReference type="Pfam" id="PF12955">
    <property type="entry name" value="Vps3844_C"/>
    <property type="match status" value="1"/>
</dbReference>
<name>A0AA38RNT4_9PEZI</name>
<evidence type="ECO:0000256" key="2">
    <source>
        <dbReference type="SAM" id="Phobius"/>
    </source>
</evidence>
<sequence>MRPLTGIAAAALAGLAVAGKDPAEVYLFRPTSQLESSSNASPRIPREIARHIFLQRTSRDRYGSPLDDIPSSVDEDTAITYVNTFGRSRPSIFGSSEKDVEPAQLVVILEGMTTENAAPLRRALSETGQQPGFHVSDPPSTRANDGLISDLRAEGAISSKTCTVEAAVNPNDKSCWDGLSAVVRYDAKKSPEIISSLIGNLDRLYKFATSGELEALLVLLPESSRASKLTSWSSSRRPSSPSTDLRRRDDGELVISDEAPPAPAATPANPSAPPVSFWADNQAKAAAASRIPACFQSKNSCETRTDNCSGGHGVCVDRYANDTRANKKPCFACHCMRTVVLDGTEPKAIGEKTTRWAGNMCQKKDVSVPFWLLAGFTVGLVGVTTLAIGMLYSVGEEKLPGVIGAGVSRGSK</sequence>
<evidence type="ECO:0000256" key="3">
    <source>
        <dbReference type="SAM" id="SignalP"/>
    </source>
</evidence>
<keyword evidence="2" id="KW-1133">Transmembrane helix</keyword>
<dbReference type="PANTHER" id="PTHR36853:SF1">
    <property type="entry name" value="DUF3844 DOMAIN-CONTAINING PROTEIN"/>
    <property type="match status" value="1"/>
</dbReference>
<dbReference type="InterPro" id="IPR024382">
    <property type="entry name" value="Vps3844_C"/>
</dbReference>
<reference evidence="5" key="1">
    <citation type="submission" date="2022-07" db="EMBL/GenBank/DDBJ databases">
        <title>Fungi with potential for degradation of polypropylene.</title>
        <authorList>
            <person name="Gostincar C."/>
        </authorList>
    </citation>
    <scope>NUCLEOTIDE SEQUENCE</scope>
    <source>
        <strain evidence="5">EXF-13287</strain>
    </source>
</reference>
<gene>
    <name evidence="5" type="ORF">NKR19_g4689</name>
</gene>